<evidence type="ECO:0000259" key="3">
    <source>
        <dbReference type="Pfam" id="PF10017"/>
    </source>
</evidence>
<dbReference type="InterPro" id="IPR029063">
    <property type="entry name" value="SAM-dependent_MTases_sf"/>
</dbReference>
<reference evidence="4 5" key="1">
    <citation type="submission" date="2016-09" db="EMBL/GenBank/DDBJ databases">
        <title>Phylogenomics of Achromobacter.</title>
        <authorList>
            <person name="Jeukens J."/>
            <person name="Freschi L."/>
            <person name="Vincent A.T."/>
            <person name="Emond-Rheault J.-G."/>
            <person name="Kukavica-Ibrulj I."/>
            <person name="Charette S.J."/>
            <person name="Levesque R.C."/>
        </authorList>
    </citation>
    <scope>NUCLEOTIDE SEQUENCE [LARGE SCALE GENOMIC DNA]</scope>
    <source>
        <strain evidence="4 5">AUS488</strain>
    </source>
</reference>
<feature type="domain" description="Histidine-specific methyltransferase SAM-dependent" evidence="3">
    <location>
        <begin position="28"/>
        <end position="324"/>
    </location>
</feature>
<evidence type="ECO:0000256" key="1">
    <source>
        <dbReference type="ARBA" id="ARBA00022603"/>
    </source>
</evidence>
<dbReference type="PIRSF" id="PIRSF018005">
    <property type="entry name" value="UCP018005"/>
    <property type="match status" value="1"/>
</dbReference>
<dbReference type="InterPro" id="IPR051128">
    <property type="entry name" value="EgtD_Methyltrsf_superfamily"/>
</dbReference>
<dbReference type="InterPro" id="IPR035094">
    <property type="entry name" value="EgtD"/>
</dbReference>
<evidence type="ECO:0000313" key="5">
    <source>
        <dbReference type="Proteomes" id="UP000187251"/>
    </source>
</evidence>
<dbReference type="GO" id="GO:0032259">
    <property type="term" value="P:methylation"/>
    <property type="evidence" value="ECO:0007669"/>
    <property type="project" value="UniProtKB-KW"/>
</dbReference>
<dbReference type="Proteomes" id="UP000187251">
    <property type="component" value="Unassembled WGS sequence"/>
</dbReference>
<dbReference type="Pfam" id="PF10017">
    <property type="entry name" value="Methyltransf_33"/>
    <property type="match status" value="1"/>
</dbReference>
<evidence type="ECO:0000313" key="4">
    <source>
        <dbReference type="EMBL" id="OMG87912.1"/>
    </source>
</evidence>
<gene>
    <name evidence="4" type="ORF">BIZ92_09915</name>
</gene>
<keyword evidence="1 4" id="KW-0489">Methyltransferase</keyword>
<dbReference type="SUPFAM" id="SSF53335">
    <property type="entry name" value="S-adenosyl-L-methionine-dependent methyltransferases"/>
    <property type="match status" value="1"/>
</dbReference>
<keyword evidence="2 4" id="KW-0808">Transferase</keyword>
<dbReference type="RefSeq" id="WP_076411929.1">
    <property type="nucleotide sequence ID" value="NZ_AP028040.1"/>
</dbReference>
<dbReference type="AlphaFoldDB" id="A0A1R1JU57"/>
<dbReference type="OrthoDB" id="5289726at2"/>
<dbReference type="InterPro" id="IPR019257">
    <property type="entry name" value="MeTrfase_dom"/>
</dbReference>
<dbReference type="NCBIfam" id="TIGR03438">
    <property type="entry name" value="egtD_ergothio"/>
    <property type="match status" value="1"/>
</dbReference>
<sequence>MVSPSALLADAAPRFLAPQPQPAGAEQRELHAGLRDRPAHIDPKFLYDALGSSLFTAITQLPEYYPTRCEAEIFERHGADIARHIGPVQAMIDLGAGDCAKAERLFASLRPRHYVPIDISADYLQSAVRRLRLSYPELRITPIGLDFSQALALPADIATEQRLFFYPGSSIGNLDPEAALAMLRQIRGQCAGGGLLVGVDRVKPRQVLEPAYDDALHLTAAFNLNLLRHVNSVLGADFNVDDWRHVALFNSDRSRIEMHLEARRATTVSWPGGERHFAAGERIHTENSYKFSPPAFTRLLQDAGYHSIEHWSDARGWFSVFSARA</sequence>
<evidence type="ECO:0000256" key="2">
    <source>
        <dbReference type="ARBA" id="ARBA00022679"/>
    </source>
</evidence>
<dbReference type="InterPro" id="IPR017804">
    <property type="entry name" value="MeTrfase_EgtD-like"/>
</dbReference>
<accession>A0A1R1JU57</accession>
<dbReference type="Gene3D" id="3.40.50.150">
    <property type="entry name" value="Vaccinia Virus protein VP39"/>
    <property type="match status" value="1"/>
</dbReference>
<dbReference type="GO" id="GO:0008168">
    <property type="term" value="F:methyltransferase activity"/>
    <property type="evidence" value="ECO:0007669"/>
    <property type="project" value="UniProtKB-KW"/>
</dbReference>
<proteinExistence type="predicted"/>
<organism evidence="4 5">
    <name type="scientific">Alcaligenes xylosoxydans xylosoxydans</name>
    <name type="common">Achromobacter xylosoxidans</name>
    <dbReference type="NCBI Taxonomy" id="85698"/>
    <lineage>
        <taxon>Bacteria</taxon>
        <taxon>Pseudomonadati</taxon>
        <taxon>Pseudomonadota</taxon>
        <taxon>Betaproteobacteria</taxon>
        <taxon>Burkholderiales</taxon>
        <taxon>Alcaligenaceae</taxon>
        <taxon>Achromobacter</taxon>
    </lineage>
</organism>
<dbReference type="EMBL" id="MJMN01000013">
    <property type="protein sequence ID" value="OMG87912.1"/>
    <property type="molecule type" value="Genomic_DNA"/>
</dbReference>
<comment type="caution">
    <text evidence="4">The sequence shown here is derived from an EMBL/GenBank/DDBJ whole genome shotgun (WGS) entry which is preliminary data.</text>
</comment>
<dbReference type="PANTHER" id="PTHR43397">
    <property type="entry name" value="ERGOTHIONEINE BIOSYNTHESIS PROTEIN 1"/>
    <property type="match status" value="1"/>
</dbReference>
<protein>
    <submittedName>
        <fullName evidence="4">Dimethylhistidine N-methyltransferase</fullName>
    </submittedName>
</protein>
<name>A0A1R1JU57_ALCXX</name>
<dbReference type="PANTHER" id="PTHR43397:SF1">
    <property type="entry name" value="ERGOTHIONEINE BIOSYNTHESIS PROTEIN 1"/>
    <property type="match status" value="1"/>
</dbReference>